<proteinExistence type="predicted"/>
<dbReference type="KEGG" id="lrug:AB8B22_01680"/>
<evidence type="ECO:0000256" key="1">
    <source>
        <dbReference type="SAM" id="SignalP"/>
    </source>
</evidence>
<feature type="chain" id="PRO_5044335235" evidence="1">
    <location>
        <begin position="22"/>
        <end position="196"/>
    </location>
</feature>
<dbReference type="PROSITE" id="PS51257">
    <property type="entry name" value="PROKAR_LIPOPROTEIN"/>
    <property type="match status" value="1"/>
</dbReference>
<dbReference type="AlphaFoldDB" id="A0AB39VHB4"/>
<name>A0AB39VHB4_9FUSO</name>
<dbReference type="RefSeq" id="WP_314082225.1">
    <property type="nucleotide sequence ID" value="NZ_CP165644.1"/>
</dbReference>
<keyword evidence="1" id="KW-0732">Signal</keyword>
<organism evidence="2">
    <name type="scientific">Leptotrichia rugosa</name>
    <dbReference type="NCBI Taxonomy" id="3239302"/>
    <lineage>
        <taxon>Bacteria</taxon>
        <taxon>Fusobacteriati</taxon>
        <taxon>Fusobacteriota</taxon>
        <taxon>Fusobacteriia</taxon>
        <taxon>Fusobacteriales</taxon>
        <taxon>Leptotrichiaceae</taxon>
        <taxon>Leptotrichia</taxon>
    </lineage>
</organism>
<accession>A0AB39VHB4</accession>
<feature type="signal peptide" evidence="1">
    <location>
        <begin position="1"/>
        <end position="21"/>
    </location>
</feature>
<gene>
    <name evidence="2" type="ORF">AB8B22_01680</name>
</gene>
<evidence type="ECO:0000313" key="2">
    <source>
        <dbReference type="EMBL" id="XDU67147.1"/>
    </source>
</evidence>
<sequence>MKKILLGMLFLVFLTSCGGNSSEKTVAKFIDNLKAGKTTEAGKYTTDANFVKNFEQNYISQSQEQLYKTLLKNINYKITNSEKQSEDTSIVTVEVENIDTRKLFLQFFKNISSNTFSKDATKKSTEEILKETLESKDLPKAKNTTKFMVKKSSDEEKVAVTGENLEVLLGKLNTTFSNLNTILPKDENNNENSENN</sequence>
<reference evidence="2" key="1">
    <citation type="submission" date="2024-07" db="EMBL/GenBank/DDBJ databases">
        <authorList>
            <person name="Li X.-J."/>
            <person name="Wang X."/>
        </authorList>
    </citation>
    <scope>NUCLEOTIDE SEQUENCE</scope>
    <source>
        <strain evidence="2">HSP-334</strain>
    </source>
</reference>
<protein>
    <submittedName>
        <fullName evidence="2">DUF4878 domain-containing protein</fullName>
    </submittedName>
</protein>
<dbReference type="EMBL" id="CP165644">
    <property type="protein sequence ID" value="XDU67147.1"/>
    <property type="molecule type" value="Genomic_DNA"/>
</dbReference>